<sequence>MFEVGSSNYYHHNLLHFYKISISTMNNALLIIFVYLPNNTYHLLDINTLIF</sequence>
<evidence type="ECO:0000313" key="3">
    <source>
        <dbReference type="Proteomes" id="UP000070533"/>
    </source>
</evidence>
<dbReference type="Proteomes" id="UP000070533">
    <property type="component" value="Unassembled WGS sequence"/>
</dbReference>
<accession>A0A133QJV9</accession>
<dbReference type="PATRIC" id="fig|28128.5.peg.497"/>
<evidence type="ECO:0000256" key="1">
    <source>
        <dbReference type="SAM" id="Phobius"/>
    </source>
</evidence>
<dbReference type="EMBL" id="LRQG01000020">
    <property type="protein sequence ID" value="KXA43142.1"/>
    <property type="molecule type" value="Genomic_DNA"/>
</dbReference>
<proteinExistence type="predicted"/>
<evidence type="ECO:0000313" key="2">
    <source>
        <dbReference type="EMBL" id="KXA43142.1"/>
    </source>
</evidence>
<reference evidence="3" key="1">
    <citation type="submission" date="2016-01" db="EMBL/GenBank/DDBJ databases">
        <authorList>
            <person name="Mitreva M."/>
            <person name="Pepin K.H."/>
            <person name="Mihindukulasuriya K.A."/>
            <person name="Fulton R."/>
            <person name="Fronick C."/>
            <person name="O'Laughlin M."/>
            <person name="Miner T."/>
            <person name="Herter B."/>
            <person name="Rosa B.A."/>
            <person name="Cordes M."/>
            <person name="Tomlinson C."/>
            <person name="Wollam A."/>
            <person name="Palsikar V.B."/>
            <person name="Mardis E.R."/>
            <person name="Wilson R.K."/>
        </authorList>
    </citation>
    <scope>NUCLEOTIDE SEQUENCE [LARGE SCALE GENOMIC DNA]</scope>
    <source>
        <strain evidence="3">MJR7716</strain>
    </source>
</reference>
<keyword evidence="1" id="KW-0472">Membrane</keyword>
<name>A0A133QJV9_9BACT</name>
<feature type="transmembrane region" description="Helical" evidence="1">
    <location>
        <begin position="16"/>
        <end position="36"/>
    </location>
</feature>
<gene>
    <name evidence="2" type="ORF">HMPREF3226_00495</name>
</gene>
<dbReference type="STRING" id="28128.HMPREF3226_00495"/>
<organism evidence="2 3">
    <name type="scientific">Prevotella corporis</name>
    <dbReference type="NCBI Taxonomy" id="28128"/>
    <lineage>
        <taxon>Bacteria</taxon>
        <taxon>Pseudomonadati</taxon>
        <taxon>Bacteroidota</taxon>
        <taxon>Bacteroidia</taxon>
        <taxon>Bacteroidales</taxon>
        <taxon>Prevotellaceae</taxon>
        <taxon>Prevotella</taxon>
    </lineage>
</organism>
<dbReference type="AlphaFoldDB" id="A0A133QJV9"/>
<keyword evidence="1" id="KW-1133">Transmembrane helix</keyword>
<keyword evidence="3" id="KW-1185">Reference proteome</keyword>
<comment type="caution">
    <text evidence="2">The sequence shown here is derived from an EMBL/GenBank/DDBJ whole genome shotgun (WGS) entry which is preliminary data.</text>
</comment>
<keyword evidence="1" id="KW-0812">Transmembrane</keyword>
<protein>
    <submittedName>
        <fullName evidence="2">Uncharacterized protein</fullName>
    </submittedName>
</protein>